<evidence type="ECO:0000313" key="5">
    <source>
        <dbReference type="Proteomes" id="UP001438707"/>
    </source>
</evidence>
<proteinExistence type="predicted"/>
<sequence length="190" mass="21812">MSLRREPPSRCSLLIRNLPKSVRSEDLRYTAEKYGDVRDVYIPRDYYTGEPRGLGFVEFTNAKDAEDAKYALDRSPMGGREISVVFALQGRKRPDEYRGRGGGGGGSYRGSRRSRSRTPPRRSHRRSYSRSRSRERDRSYTPASPRRRRRSYSRSPSRSRSPKRSRSPAPARTRSPASRSASPRGSPRRD</sequence>
<feature type="domain" description="RRM" evidence="3">
    <location>
        <begin position="11"/>
        <end position="89"/>
    </location>
</feature>
<accession>A0AAW1SEE0</accession>
<dbReference type="PROSITE" id="PS50102">
    <property type="entry name" value="RRM"/>
    <property type="match status" value="1"/>
</dbReference>
<dbReference type="Pfam" id="PF00076">
    <property type="entry name" value="RRM_1"/>
    <property type="match status" value="1"/>
</dbReference>
<dbReference type="InterPro" id="IPR035979">
    <property type="entry name" value="RBD_domain_sf"/>
</dbReference>
<evidence type="ECO:0000256" key="2">
    <source>
        <dbReference type="SAM" id="MobiDB-lite"/>
    </source>
</evidence>
<dbReference type="GO" id="GO:0003723">
    <property type="term" value="F:RNA binding"/>
    <property type="evidence" value="ECO:0007669"/>
    <property type="project" value="UniProtKB-UniRule"/>
</dbReference>
<dbReference type="Proteomes" id="UP001438707">
    <property type="component" value="Unassembled WGS sequence"/>
</dbReference>
<dbReference type="InterPro" id="IPR000504">
    <property type="entry name" value="RRM_dom"/>
</dbReference>
<reference evidence="4 5" key="1">
    <citation type="journal article" date="2024" name="Nat. Commun.">
        <title>Phylogenomics reveals the evolutionary origins of lichenization in chlorophyte algae.</title>
        <authorList>
            <person name="Puginier C."/>
            <person name="Libourel C."/>
            <person name="Otte J."/>
            <person name="Skaloud P."/>
            <person name="Haon M."/>
            <person name="Grisel S."/>
            <person name="Petersen M."/>
            <person name="Berrin J.G."/>
            <person name="Delaux P.M."/>
            <person name="Dal Grande F."/>
            <person name="Keller J."/>
        </authorList>
    </citation>
    <scope>NUCLEOTIDE SEQUENCE [LARGE SCALE GENOMIC DNA]</scope>
    <source>
        <strain evidence="4 5">SAG 2145</strain>
    </source>
</reference>
<dbReference type="SMART" id="SM00360">
    <property type="entry name" value="RRM"/>
    <property type="match status" value="1"/>
</dbReference>
<feature type="compositionally biased region" description="Basic residues" evidence="2">
    <location>
        <begin position="110"/>
        <end position="131"/>
    </location>
</feature>
<keyword evidence="1" id="KW-0694">RNA-binding</keyword>
<dbReference type="SUPFAM" id="SSF54928">
    <property type="entry name" value="RNA-binding domain, RBD"/>
    <property type="match status" value="1"/>
</dbReference>
<comment type="caution">
    <text evidence="4">The sequence shown here is derived from an EMBL/GenBank/DDBJ whole genome shotgun (WGS) entry which is preliminary data.</text>
</comment>
<organism evidence="4 5">
    <name type="scientific">Apatococcus lobatus</name>
    <dbReference type="NCBI Taxonomy" id="904363"/>
    <lineage>
        <taxon>Eukaryota</taxon>
        <taxon>Viridiplantae</taxon>
        <taxon>Chlorophyta</taxon>
        <taxon>core chlorophytes</taxon>
        <taxon>Trebouxiophyceae</taxon>
        <taxon>Chlorellales</taxon>
        <taxon>Chlorellaceae</taxon>
        <taxon>Apatococcus</taxon>
    </lineage>
</organism>
<feature type="compositionally biased region" description="Low complexity" evidence="2">
    <location>
        <begin position="167"/>
        <end position="190"/>
    </location>
</feature>
<dbReference type="PANTHER" id="PTHR48034">
    <property type="entry name" value="TRANSFORMER-2 SEX-DETERMINING PROTEIN-RELATED"/>
    <property type="match status" value="1"/>
</dbReference>
<dbReference type="Gene3D" id="3.30.70.330">
    <property type="match status" value="1"/>
</dbReference>
<feature type="region of interest" description="Disordered" evidence="2">
    <location>
        <begin position="86"/>
        <end position="190"/>
    </location>
</feature>
<name>A0AAW1SEE0_9CHLO</name>
<evidence type="ECO:0000256" key="1">
    <source>
        <dbReference type="PROSITE-ProRule" id="PRU00176"/>
    </source>
</evidence>
<evidence type="ECO:0000313" key="4">
    <source>
        <dbReference type="EMBL" id="KAK9844347.1"/>
    </source>
</evidence>
<protein>
    <recommendedName>
        <fullName evidence="3">RRM domain-containing protein</fullName>
    </recommendedName>
</protein>
<gene>
    <name evidence="4" type="ORF">WJX74_001112</name>
</gene>
<evidence type="ECO:0000259" key="3">
    <source>
        <dbReference type="PROSITE" id="PS50102"/>
    </source>
</evidence>
<dbReference type="AlphaFoldDB" id="A0AAW1SEE0"/>
<dbReference type="EMBL" id="JALJOS010000001">
    <property type="protein sequence ID" value="KAK9844347.1"/>
    <property type="molecule type" value="Genomic_DNA"/>
</dbReference>
<keyword evidence="5" id="KW-1185">Reference proteome</keyword>
<dbReference type="InterPro" id="IPR050441">
    <property type="entry name" value="RBM"/>
</dbReference>
<dbReference type="InterPro" id="IPR012677">
    <property type="entry name" value="Nucleotide-bd_a/b_plait_sf"/>
</dbReference>